<dbReference type="PANTHER" id="PTHR36930:SF1">
    <property type="entry name" value="MOSC DOMAIN-CONTAINING PROTEIN"/>
    <property type="match status" value="1"/>
</dbReference>
<dbReference type="InterPro" id="IPR011037">
    <property type="entry name" value="Pyrv_Knase-like_insert_dom_sf"/>
</dbReference>
<gene>
    <name evidence="2" type="ORF">QF092_17935</name>
</gene>
<dbReference type="SUPFAM" id="SSF50800">
    <property type="entry name" value="PK beta-barrel domain-like"/>
    <property type="match status" value="1"/>
</dbReference>
<evidence type="ECO:0000259" key="1">
    <source>
        <dbReference type="PROSITE" id="PS51340"/>
    </source>
</evidence>
<evidence type="ECO:0000313" key="2">
    <source>
        <dbReference type="EMBL" id="WGV16105.1"/>
    </source>
</evidence>
<reference evidence="2 3" key="1">
    <citation type="submission" date="2023-04" db="EMBL/GenBank/DDBJ databases">
        <title>YMD61, complete Genome.</title>
        <authorList>
            <person name="Zhang J."/>
        </authorList>
    </citation>
    <scope>NUCLEOTIDE SEQUENCE [LARGE SCALE GENOMIC DNA]</scope>
    <source>
        <strain evidence="2 3">YMD61</strain>
    </source>
</reference>
<protein>
    <submittedName>
        <fullName evidence="2">MOSC domain-containing protein</fullName>
    </submittedName>
</protein>
<dbReference type="EMBL" id="CP124535">
    <property type="protein sequence ID" value="WGV16105.1"/>
    <property type="molecule type" value="Genomic_DNA"/>
</dbReference>
<dbReference type="RefSeq" id="WP_281466121.1">
    <property type="nucleotide sequence ID" value="NZ_CP124535.1"/>
</dbReference>
<sequence>MPVLKPTDFAARIVWLGLVRDRDAALEAVSVEHVMASFAGPEGDAHAGVTRPSCSRVTAQYPKGTTIRNTRQFSILSAEELAQIAARMGVERLDPALVGATMVVEGIPDFSHVPPGSRLQAAGGATLVVDIENRPCTLPARPIEGRHPGFGAKFKAAAVGRRGITAWVEREGSLQVGEALRLHIPDQPVWAHLEAVRGK</sequence>
<dbReference type="Pfam" id="PF03473">
    <property type="entry name" value="MOSC"/>
    <property type="match status" value="1"/>
</dbReference>
<organism evidence="2 3">
    <name type="scientific">Fuscovulum ytuae</name>
    <dbReference type="NCBI Taxonomy" id="3042299"/>
    <lineage>
        <taxon>Bacteria</taxon>
        <taxon>Pseudomonadati</taxon>
        <taxon>Pseudomonadota</taxon>
        <taxon>Alphaproteobacteria</taxon>
        <taxon>Rhodobacterales</taxon>
        <taxon>Paracoccaceae</taxon>
        <taxon>Fuscovulum</taxon>
    </lineage>
</organism>
<dbReference type="Gene3D" id="2.40.33.20">
    <property type="entry name" value="PK beta-barrel domain-like"/>
    <property type="match status" value="1"/>
</dbReference>
<feature type="domain" description="MOSC" evidence="1">
    <location>
        <begin position="23"/>
        <end position="183"/>
    </location>
</feature>
<dbReference type="InterPro" id="IPR052716">
    <property type="entry name" value="MOSC_domain"/>
</dbReference>
<name>A0ABY8Q718_9RHOB</name>
<proteinExistence type="predicted"/>
<dbReference type="PROSITE" id="PS51340">
    <property type="entry name" value="MOSC"/>
    <property type="match status" value="1"/>
</dbReference>
<dbReference type="InterPro" id="IPR005302">
    <property type="entry name" value="MoCF_Sase_C"/>
</dbReference>
<evidence type="ECO:0000313" key="3">
    <source>
        <dbReference type="Proteomes" id="UP001230978"/>
    </source>
</evidence>
<dbReference type="Proteomes" id="UP001230978">
    <property type="component" value="Chromosome"/>
</dbReference>
<accession>A0ABY8Q718</accession>
<keyword evidence="3" id="KW-1185">Reference proteome</keyword>
<dbReference type="PANTHER" id="PTHR36930">
    <property type="entry name" value="METAL-SULFUR CLUSTER BIOSYNTHESIS PROTEINS YUAD-RELATED"/>
    <property type="match status" value="1"/>
</dbReference>